<keyword evidence="3" id="KW-1185">Reference proteome</keyword>
<sequence length="111" mass="11949">MAAAQTPDETGLFLKPRELQEPCAEPTLLAVSGRGREYFIREQSSGTVTGSRDVAEEGLSAEQTRAEQDSDRLFSPPPAAPCRPPQQERPPHPLSSGIGFAHSLLCPPLLV</sequence>
<name>A0A091DAX9_FUKDA</name>
<reference evidence="2 3" key="1">
    <citation type="submission" date="2013-11" db="EMBL/GenBank/DDBJ databases">
        <title>The Damaraland mole rat (Fukomys damarensis) genome and evolution of African mole rats.</title>
        <authorList>
            <person name="Gladyshev V.N."/>
            <person name="Fang X."/>
        </authorList>
    </citation>
    <scope>NUCLEOTIDE SEQUENCE [LARGE SCALE GENOMIC DNA]</scope>
    <source>
        <tissue evidence="2">Liver</tissue>
    </source>
</reference>
<proteinExistence type="predicted"/>
<feature type="region of interest" description="Disordered" evidence="1">
    <location>
        <begin position="42"/>
        <end position="98"/>
    </location>
</feature>
<protein>
    <submittedName>
        <fullName evidence="2">Uncharacterized protein</fullName>
    </submittedName>
</protein>
<organism evidence="2 3">
    <name type="scientific">Fukomys damarensis</name>
    <name type="common">Damaraland mole rat</name>
    <name type="synonym">Cryptomys damarensis</name>
    <dbReference type="NCBI Taxonomy" id="885580"/>
    <lineage>
        <taxon>Eukaryota</taxon>
        <taxon>Metazoa</taxon>
        <taxon>Chordata</taxon>
        <taxon>Craniata</taxon>
        <taxon>Vertebrata</taxon>
        <taxon>Euteleostomi</taxon>
        <taxon>Mammalia</taxon>
        <taxon>Eutheria</taxon>
        <taxon>Euarchontoglires</taxon>
        <taxon>Glires</taxon>
        <taxon>Rodentia</taxon>
        <taxon>Hystricomorpha</taxon>
        <taxon>Bathyergidae</taxon>
        <taxon>Fukomys</taxon>
    </lineage>
</organism>
<accession>A0A091DAX9</accession>
<evidence type="ECO:0000256" key="1">
    <source>
        <dbReference type="SAM" id="MobiDB-lite"/>
    </source>
</evidence>
<gene>
    <name evidence="2" type="ORF">H920_11134</name>
</gene>
<dbReference type="AlphaFoldDB" id="A0A091DAX9"/>
<feature type="compositionally biased region" description="Pro residues" evidence="1">
    <location>
        <begin position="75"/>
        <end position="88"/>
    </location>
</feature>
<dbReference type="EMBL" id="KN122905">
    <property type="protein sequence ID" value="KFO27435.1"/>
    <property type="molecule type" value="Genomic_DNA"/>
</dbReference>
<evidence type="ECO:0000313" key="2">
    <source>
        <dbReference type="EMBL" id="KFO27435.1"/>
    </source>
</evidence>
<dbReference type="Proteomes" id="UP000028990">
    <property type="component" value="Unassembled WGS sequence"/>
</dbReference>
<evidence type="ECO:0000313" key="3">
    <source>
        <dbReference type="Proteomes" id="UP000028990"/>
    </source>
</evidence>